<evidence type="ECO:0000256" key="2">
    <source>
        <dbReference type="SAM" id="MobiDB-lite"/>
    </source>
</evidence>
<gene>
    <name evidence="3" type="ORF">ABL78_6349</name>
</gene>
<dbReference type="AlphaFoldDB" id="A0A0N1I265"/>
<keyword evidence="4" id="KW-1185">Reference proteome</keyword>
<dbReference type="VEuPathDB" id="TriTrypDB:Lsey_0246_0050"/>
<feature type="coiled-coil region" evidence="1">
    <location>
        <begin position="128"/>
        <end position="155"/>
    </location>
</feature>
<organism evidence="3 4">
    <name type="scientific">Leptomonas seymouri</name>
    <dbReference type="NCBI Taxonomy" id="5684"/>
    <lineage>
        <taxon>Eukaryota</taxon>
        <taxon>Discoba</taxon>
        <taxon>Euglenozoa</taxon>
        <taxon>Kinetoplastea</taxon>
        <taxon>Metakinetoplastina</taxon>
        <taxon>Trypanosomatida</taxon>
        <taxon>Trypanosomatidae</taxon>
        <taxon>Leishmaniinae</taxon>
        <taxon>Leptomonas</taxon>
    </lineage>
</organism>
<keyword evidence="1" id="KW-0175">Coiled coil</keyword>
<sequence>MSPTNLCPSCQKLTTLSLCPRCDTATIPYLVTAEGMRADPHTADSQQSPSLVDLTLTDIDTISRSRCSRACYSSESYTLSTAEELKVRVEALLSENDELYAKLQGDRHQMLRSAMAIRNLHASTKQLHQQDREVIDGLRRENELLRRRLAQAEETPTDTVLAATRVLSKSSAQAVPAKTQQAEAEAVSVPPPTSVSPTTTTANKRKGDLADSAPLQSTDQALSSLHMDDVAALQNEIKRLNGLVTSKTEQLDALWERVERAEKYISASIEQIDYTQSLAQEEARNSARLSRHLASVGEPPADLASFMSIKDRRTPTHSMLSNSLTPSYISHREWRKGTVSKDSAAML</sequence>
<name>A0A0N1I265_LEPSE</name>
<accession>A0A0N1I265</accession>
<evidence type="ECO:0000313" key="3">
    <source>
        <dbReference type="EMBL" id="KPI84588.1"/>
    </source>
</evidence>
<evidence type="ECO:0000313" key="4">
    <source>
        <dbReference type="Proteomes" id="UP000038009"/>
    </source>
</evidence>
<proteinExistence type="predicted"/>
<protein>
    <submittedName>
        <fullName evidence="3">Uncharacterized protein</fullName>
    </submittedName>
</protein>
<dbReference type="OrthoDB" id="264823at2759"/>
<dbReference type="OMA" id="IEWLHCD"/>
<dbReference type="Proteomes" id="UP000038009">
    <property type="component" value="Unassembled WGS sequence"/>
</dbReference>
<dbReference type="EMBL" id="LJSK01000246">
    <property type="protein sequence ID" value="KPI84588.1"/>
    <property type="molecule type" value="Genomic_DNA"/>
</dbReference>
<comment type="caution">
    <text evidence="3">The sequence shown here is derived from an EMBL/GenBank/DDBJ whole genome shotgun (WGS) entry which is preliminary data.</text>
</comment>
<evidence type="ECO:0000256" key="1">
    <source>
        <dbReference type="SAM" id="Coils"/>
    </source>
</evidence>
<reference evidence="3 4" key="1">
    <citation type="journal article" date="2015" name="PLoS Pathog.">
        <title>Leptomonas seymouri: Adaptations to the Dixenous Life Cycle Analyzed by Genome Sequencing, Transcriptome Profiling and Co-infection with Leishmania donovani.</title>
        <authorList>
            <person name="Kraeva N."/>
            <person name="Butenko A."/>
            <person name="Hlavacova J."/>
            <person name="Kostygov A."/>
            <person name="Myskova J."/>
            <person name="Grybchuk D."/>
            <person name="Lestinova T."/>
            <person name="Votypka J."/>
            <person name="Volf P."/>
            <person name="Opperdoes F."/>
            <person name="Flegontov P."/>
            <person name="Lukes J."/>
            <person name="Yurchenko V."/>
        </authorList>
    </citation>
    <scope>NUCLEOTIDE SEQUENCE [LARGE SCALE GENOMIC DNA]</scope>
    <source>
        <strain evidence="3 4">ATCC 30220</strain>
    </source>
</reference>
<feature type="region of interest" description="Disordered" evidence="2">
    <location>
        <begin position="177"/>
        <end position="214"/>
    </location>
</feature>